<name>A0A1N7DFN3_9ACTN</name>
<dbReference type="Proteomes" id="UP000186004">
    <property type="component" value="Unassembled WGS sequence"/>
</dbReference>
<reference evidence="2" key="1">
    <citation type="submission" date="2017-01" db="EMBL/GenBank/DDBJ databases">
        <authorList>
            <person name="Mah S.A."/>
            <person name="Swanson W.J."/>
            <person name="Moy G.W."/>
            <person name="Vacquier V.D."/>
        </authorList>
    </citation>
    <scope>NUCLEOTIDE SEQUENCE [LARGE SCALE GENOMIC DNA]</scope>
    <source>
        <strain evidence="2">DSM 45758</strain>
    </source>
</reference>
<gene>
    <name evidence="2" type="ORF">SAMN05444858_11694</name>
</gene>
<sequence length="79" mass="8635">MTTRRPGGNGSIRGQHPNVDIRYSDRVRSTLPLVGRPARRYYQLIAEGATGARQALAELRALNPRPVRGDAEPTGAPAW</sequence>
<organism evidence="2 3">
    <name type="scientific">Micromonospora avicenniae</name>
    <dbReference type="NCBI Taxonomy" id="1198245"/>
    <lineage>
        <taxon>Bacteria</taxon>
        <taxon>Bacillati</taxon>
        <taxon>Actinomycetota</taxon>
        <taxon>Actinomycetes</taxon>
        <taxon>Micromonosporales</taxon>
        <taxon>Micromonosporaceae</taxon>
        <taxon>Micromonospora</taxon>
    </lineage>
</organism>
<dbReference type="AlphaFoldDB" id="A0A1N7DFN3"/>
<dbReference type="EMBL" id="FTNF01000016">
    <property type="protein sequence ID" value="SIR74567.1"/>
    <property type="molecule type" value="Genomic_DNA"/>
</dbReference>
<accession>A0A1N7DFN3</accession>
<evidence type="ECO:0000256" key="1">
    <source>
        <dbReference type="SAM" id="MobiDB-lite"/>
    </source>
</evidence>
<evidence type="ECO:0000313" key="2">
    <source>
        <dbReference type="EMBL" id="SIR74567.1"/>
    </source>
</evidence>
<feature type="region of interest" description="Disordered" evidence="1">
    <location>
        <begin position="1"/>
        <end position="21"/>
    </location>
</feature>
<evidence type="ECO:0000313" key="3">
    <source>
        <dbReference type="Proteomes" id="UP000186004"/>
    </source>
</evidence>
<protein>
    <submittedName>
        <fullName evidence="2">Uncharacterized protein</fullName>
    </submittedName>
</protein>
<keyword evidence="3" id="KW-1185">Reference proteome</keyword>
<proteinExistence type="predicted"/>